<evidence type="ECO:0000259" key="5">
    <source>
        <dbReference type="Pfam" id="PF16528"/>
    </source>
</evidence>
<sequence>MESTSRFLFRDHQDMDDSMLSDESTSISSSEQCDDDDDDQLQSMTAKARGIKHLCSELLELKAASDEEFHQNILSNYSTFVRVFEEVEGTERQLVQLKGHASNQKRLVQEFVDWLDLELSIEDTVQPIAIDHEAEEWFLLNNLQARAIDVIETLDILLIENRVDEAIDILELEDKNFVMLDSKMNSSPNNVQSYKSMISERKVKLVLQLTQLAQNKRITAPELHKALVGLGRLGNSNLAIQLSLQYHHKRIAAGMRNLRQSKSLLNEVYIRELSKLAFSLISQAARSFAMLQGDVSGYGLEFIQWVHQEVETFVAYFDEYIKSVSEISGSLSIATQSMQFALSYCSLLEMDQQLVLRPHLIEQIQPHMEEVLAIHVDHFKKVVDIVTATDTWILSKYLVSGILAGGYSTMEVGHLPEYCFLTNSGRKLITLLQAVAEEISPFVAAQMENSITRGLTDLFIHYAVMLKKLVISDCPSSIKILTGQVSALVSLSTLVGLFSRILRSSFRTDGKITCRSEGDEYDVCLSSTEEAYNRLRACFCQLFISRVASLQSNGQTVSEIDAREENHSIDDLMPSVLFQMLFLELRKIEELAEEDTFDHSWVMELLRELTEAIFSWMSNDKTNLDDDDVTIECTKSSPQLFILDALFIAEIARRGGYFSQNPSALMDLLTSAYLSAGLDPQRDSTSHSWAIAAAGKAVEKLMEIEKNDDSMRQCKDAVEEDDDQLSDNQLANQSSPGVDDSTCIIADDSSMLEENSSVGDASEVPISAPTNELEADAKLLIECTPLSEECAPGNEESNVAAHEVLSSGKAMNAEDLEGMDDDKLKPQQLFEVETSDQHDQLDEKEETNKRDEVSAGSGPLEQ</sequence>
<dbReference type="GO" id="GO:0006887">
    <property type="term" value="P:exocytosis"/>
    <property type="evidence" value="ECO:0007669"/>
    <property type="project" value="UniProtKB-KW"/>
</dbReference>
<dbReference type="SUPFAM" id="SSF74788">
    <property type="entry name" value="Cullin repeat-like"/>
    <property type="match status" value="1"/>
</dbReference>
<evidence type="ECO:0000256" key="4">
    <source>
        <dbReference type="SAM" id="MobiDB-lite"/>
    </source>
</evidence>
<evidence type="ECO:0000256" key="2">
    <source>
        <dbReference type="ARBA" id="ARBA00022448"/>
    </source>
</evidence>
<evidence type="ECO:0000256" key="3">
    <source>
        <dbReference type="ARBA" id="ARBA00022483"/>
    </source>
</evidence>
<keyword evidence="7" id="KW-1185">Reference proteome</keyword>
<feature type="region of interest" description="Disordered" evidence="4">
    <location>
        <begin position="1"/>
        <end position="39"/>
    </location>
</feature>
<dbReference type="InterPro" id="IPR016159">
    <property type="entry name" value="Cullin_repeat-like_dom_sf"/>
</dbReference>
<organism evidence="6 7">
    <name type="scientific">Eucalyptus globulus</name>
    <name type="common">Tasmanian blue gum</name>
    <dbReference type="NCBI Taxonomy" id="34317"/>
    <lineage>
        <taxon>Eukaryota</taxon>
        <taxon>Viridiplantae</taxon>
        <taxon>Streptophyta</taxon>
        <taxon>Embryophyta</taxon>
        <taxon>Tracheophyta</taxon>
        <taxon>Spermatophyta</taxon>
        <taxon>Magnoliopsida</taxon>
        <taxon>eudicotyledons</taxon>
        <taxon>Gunneridae</taxon>
        <taxon>Pentapetalae</taxon>
        <taxon>rosids</taxon>
        <taxon>malvids</taxon>
        <taxon>Myrtales</taxon>
        <taxon>Myrtaceae</taxon>
        <taxon>Myrtoideae</taxon>
        <taxon>Eucalypteae</taxon>
        <taxon>Eucalyptus</taxon>
    </lineage>
</organism>
<dbReference type="InterPro" id="IPR032403">
    <property type="entry name" value="Exo84_C"/>
</dbReference>
<keyword evidence="3" id="KW-0268">Exocytosis</keyword>
<evidence type="ECO:0000256" key="1">
    <source>
        <dbReference type="ARBA" id="ARBA00007210"/>
    </source>
</evidence>
<accession>A0ABD3LMU9</accession>
<dbReference type="PANTHER" id="PTHR21426">
    <property type="entry name" value="EXOCYST COMPLEX COMPONENT 8"/>
    <property type="match status" value="1"/>
</dbReference>
<proteinExistence type="inferred from homology"/>
<dbReference type="InterPro" id="IPR033961">
    <property type="entry name" value="Exo84"/>
</dbReference>
<feature type="region of interest" description="Disordered" evidence="4">
    <location>
        <begin position="720"/>
        <end position="743"/>
    </location>
</feature>
<feature type="region of interest" description="Disordered" evidence="4">
    <location>
        <begin position="790"/>
        <end position="862"/>
    </location>
</feature>
<comment type="caution">
    <text evidence="6">The sequence shown here is derived from an EMBL/GenBank/DDBJ whole genome shotgun (WGS) entry which is preliminary data.</text>
</comment>
<feature type="compositionally biased region" description="Low complexity" evidence="4">
    <location>
        <begin position="21"/>
        <end position="31"/>
    </location>
</feature>
<dbReference type="EMBL" id="JBJKBG010000001">
    <property type="protein sequence ID" value="KAL3753110.1"/>
    <property type="molecule type" value="Genomic_DNA"/>
</dbReference>
<feature type="domain" description="Exocyst component Exo84 C-terminal" evidence="5">
    <location>
        <begin position="149"/>
        <end position="335"/>
    </location>
</feature>
<dbReference type="PANTHER" id="PTHR21426:SF13">
    <property type="entry name" value="OS08G0566700 PROTEIN"/>
    <property type="match status" value="1"/>
</dbReference>
<dbReference type="Proteomes" id="UP001634007">
    <property type="component" value="Unassembled WGS sequence"/>
</dbReference>
<name>A0ABD3LMU9_EUCGL</name>
<keyword evidence="2" id="KW-0813">Transport</keyword>
<feature type="compositionally biased region" description="Basic and acidic residues" evidence="4">
    <location>
        <begin position="835"/>
        <end position="853"/>
    </location>
</feature>
<gene>
    <name evidence="6" type="ORF">ACJRO7_000499</name>
</gene>
<evidence type="ECO:0000313" key="7">
    <source>
        <dbReference type="Proteomes" id="UP001634007"/>
    </source>
</evidence>
<reference evidence="6 7" key="1">
    <citation type="submission" date="2024-11" db="EMBL/GenBank/DDBJ databases">
        <title>Chromosome-level genome assembly of Eucalyptus globulus Labill. provides insights into its genome evolution.</title>
        <authorList>
            <person name="Li X."/>
        </authorList>
    </citation>
    <scope>NUCLEOTIDE SEQUENCE [LARGE SCALE GENOMIC DNA]</scope>
    <source>
        <strain evidence="6">CL2024</strain>
        <tissue evidence="6">Fresh tender leaves</tissue>
    </source>
</reference>
<evidence type="ECO:0000313" key="6">
    <source>
        <dbReference type="EMBL" id="KAL3753110.1"/>
    </source>
</evidence>
<protein>
    <recommendedName>
        <fullName evidence="5">Exocyst component Exo84 C-terminal domain-containing protein</fullName>
    </recommendedName>
</protein>
<dbReference type="Pfam" id="PF16528">
    <property type="entry name" value="Exo84_C"/>
    <property type="match status" value="1"/>
</dbReference>
<comment type="similarity">
    <text evidence="1">Belongs to the EXO84 family.</text>
</comment>
<feature type="compositionally biased region" description="Polar residues" evidence="4">
    <location>
        <begin position="726"/>
        <end position="736"/>
    </location>
</feature>
<dbReference type="AlphaFoldDB" id="A0ABD3LMU9"/>